<dbReference type="STRING" id="1884381.SAMN05518846_112182"/>
<dbReference type="RefSeq" id="WP_092272459.1">
    <property type="nucleotide sequence ID" value="NZ_BJOE01000088.1"/>
</dbReference>
<protein>
    <submittedName>
        <fullName evidence="1">Uncharacterized protein</fullName>
    </submittedName>
</protein>
<accession>A0A1I3Z628</accession>
<dbReference type="AlphaFoldDB" id="A0A1I3Z628"/>
<dbReference type="EMBL" id="FORT01000012">
    <property type="protein sequence ID" value="SFK39121.1"/>
    <property type="molecule type" value="Genomic_DNA"/>
</dbReference>
<dbReference type="Proteomes" id="UP000198915">
    <property type="component" value="Unassembled WGS sequence"/>
</dbReference>
<sequence length="174" mass="19609">MYVQVTGERDNLSVIVMGEPLAGQPSGPYKLPGRLVKALKPQDLPMEVCFTLDGSLPSGYGFYPEDRVVFQRGHKEQSLWIRVTSTYVQSEWDGFFPLEATLQARKQALEEQSGFVQIGYEAGEQISVIHYEFEWERTEPMDLESALEAICDTVCEIEARGNANLWPRKGPSFG</sequence>
<evidence type="ECO:0000313" key="1">
    <source>
        <dbReference type="EMBL" id="SFK39121.1"/>
    </source>
</evidence>
<keyword evidence="2" id="KW-1185">Reference proteome</keyword>
<organism evidence="1 2">
    <name type="scientific">Brevibacillus centrosporus</name>
    <dbReference type="NCBI Taxonomy" id="54910"/>
    <lineage>
        <taxon>Bacteria</taxon>
        <taxon>Bacillati</taxon>
        <taxon>Bacillota</taxon>
        <taxon>Bacilli</taxon>
        <taxon>Bacillales</taxon>
        <taxon>Paenibacillaceae</taxon>
        <taxon>Brevibacillus</taxon>
    </lineage>
</organism>
<gene>
    <name evidence="1" type="ORF">SAMN05518846_112182</name>
</gene>
<evidence type="ECO:0000313" key="2">
    <source>
        <dbReference type="Proteomes" id="UP000198915"/>
    </source>
</evidence>
<proteinExistence type="predicted"/>
<name>A0A1I3Z628_9BACL</name>
<reference evidence="2" key="1">
    <citation type="submission" date="2016-10" db="EMBL/GenBank/DDBJ databases">
        <authorList>
            <person name="Varghese N."/>
            <person name="Submissions S."/>
        </authorList>
    </citation>
    <scope>NUCLEOTIDE SEQUENCE [LARGE SCALE GENOMIC DNA]</scope>
    <source>
        <strain evidence="2">OK042</strain>
    </source>
</reference>